<evidence type="ECO:0000313" key="9">
    <source>
        <dbReference type="Proteomes" id="UP001202328"/>
    </source>
</evidence>
<dbReference type="GO" id="GO:0003677">
    <property type="term" value="F:DNA binding"/>
    <property type="evidence" value="ECO:0007669"/>
    <property type="project" value="UniProtKB-KW"/>
</dbReference>
<dbReference type="GO" id="GO:0003700">
    <property type="term" value="F:DNA-binding transcription factor activity"/>
    <property type="evidence" value="ECO:0007669"/>
    <property type="project" value="InterPro"/>
</dbReference>
<organism evidence="8 9">
    <name type="scientific">Papaver atlanticum</name>
    <dbReference type="NCBI Taxonomy" id="357466"/>
    <lineage>
        <taxon>Eukaryota</taxon>
        <taxon>Viridiplantae</taxon>
        <taxon>Streptophyta</taxon>
        <taxon>Embryophyta</taxon>
        <taxon>Tracheophyta</taxon>
        <taxon>Spermatophyta</taxon>
        <taxon>Magnoliopsida</taxon>
        <taxon>Ranunculales</taxon>
        <taxon>Papaveraceae</taxon>
        <taxon>Papaveroideae</taxon>
        <taxon>Papaver</taxon>
    </lineage>
</organism>
<protein>
    <recommendedName>
        <fullName evidence="7">AP2/ERF domain-containing protein</fullName>
    </recommendedName>
</protein>
<dbReference type="Pfam" id="PF00847">
    <property type="entry name" value="AP2"/>
    <property type="match status" value="1"/>
</dbReference>
<keyword evidence="3" id="KW-0238">DNA-binding</keyword>
<keyword evidence="4" id="KW-0804">Transcription</keyword>
<evidence type="ECO:0000256" key="3">
    <source>
        <dbReference type="ARBA" id="ARBA00023125"/>
    </source>
</evidence>
<feature type="region of interest" description="Disordered" evidence="6">
    <location>
        <begin position="79"/>
        <end position="100"/>
    </location>
</feature>
<dbReference type="PANTHER" id="PTHR31194">
    <property type="entry name" value="SHN SHINE , DNA BINDING / TRANSCRIPTION FACTOR"/>
    <property type="match status" value="1"/>
</dbReference>
<evidence type="ECO:0000256" key="1">
    <source>
        <dbReference type="ARBA" id="ARBA00004123"/>
    </source>
</evidence>
<sequence>MAAPLRKILRLEKNSCTRRGKKKNVTFAESVTAKPPPMRTIRIICRDPDATDSSSDEEEVIEKKKGIKKFIQEFRVPFSKPAPAPADEDDGGAGAVPFTKPTSSALKRNILKRRIVKKENSPADATTMTGPKFKGVRRRKWGKWAAEIRDPIQGVRKWLGTFSTIEEAKDAYDKAARKYELQLEGIVLPEKKRNVNIKEVLTRHSRRHQKPSESVDFQDSRLSPSSVLDVTSSAAAGYDSVAEGSKSVIATTEEAETKFIRQQYYKQELGFQMNEASSMLSFAPQESCEGTDGLLYEDGFEALNDVPFEPFDSWSEFGGLENGFPELGFDCFKDGELFI</sequence>
<gene>
    <name evidence="8" type="ORF">MKW98_005979</name>
</gene>
<dbReference type="CDD" id="cd00018">
    <property type="entry name" value="AP2"/>
    <property type="match status" value="1"/>
</dbReference>
<keyword evidence="9" id="KW-1185">Reference proteome</keyword>
<keyword evidence="5" id="KW-0539">Nucleus</keyword>
<dbReference type="AlphaFoldDB" id="A0AAD4S748"/>
<dbReference type="InterPro" id="IPR016177">
    <property type="entry name" value="DNA-bd_dom_sf"/>
</dbReference>
<dbReference type="PROSITE" id="PS51032">
    <property type="entry name" value="AP2_ERF"/>
    <property type="match status" value="1"/>
</dbReference>
<dbReference type="InterPro" id="IPR050913">
    <property type="entry name" value="AP2/ERF_ERF"/>
</dbReference>
<dbReference type="GO" id="GO:0005634">
    <property type="term" value="C:nucleus"/>
    <property type="evidence" value="ECO:0007669"/>
    <property type="project" value="UniProtKB-SubCell"/>
</dbReference>
<dbReference type="InterPro" id="IPR036955">
    <property type="entry name" value="AP2/ERF_dom_sf"/>
</dbReference>
<evidence type="ECO:0000259" key="7">
    <source>
        <dbReference type="PROSITE" id="PS51032"/>
    </source>
</evidence>
<name>A0AAD4S748_9MAGN</name>
<dbReference type="SUPFAM" id="SSF54171">
    <property type="entry name" value="DNA-binding domain"/>
    <property type="match status" value="1"/>
</dbReference>
<accession>A0AAD4S748</accession>
<dbReference type="SMART" id="SM00380">
    <property type="entry name" value="AP2"/>
    <property type="match status" value="1"/>
</dbReference>
<keyword evidence="2" id="KW-0805">Transcription regulation</keyword>
<comment type="subcellular location">
    <subcellularLocation>
        <location evidence="1">Nucleus</location>
    </subcellularLocation>
</comment>
<dbReference type="Proteomes" id="UP001202328">
    <property type="component" value="Unassembled WGS sequence"/>
</dbReference>
<reference evidence="8" key="1">
    <citation type="submission" date="2022-04" db="EMBL/GenBank/DDBJ databases">
        <title>A functionally conserved STORR gene fusion in Papaver species that diverged 16.8 million years ago.</title>
        <authorList>
            <person name="Catania T."/>
        </authorList>
    </citation>
    <scope>NUCLEOTIDE SEQUENCE</scope>
    <source>
        <strain evidence="8">S-188037</strain>
    </source>
</reference>
<dbReference type="PRINTS" id="PR00367">
    <property type="entry name" value="ETHRSPELEMNT"/>
</dbReference>
<comment type="caution">
    <text evidence="8">The sequence shown here is derived from an EMBL/GenBank/DDBJ whole genome shotgun (WGS) entry which is preliminary data.</text>
</comment>
<evidence type="ECO:0000313" key="8">
    <source>
        <dbReference type="EMBL" id="KAI3867602.1"/>
    </source>
</evidence>
<dbReference type="PANTHER" id="PTHR31194:SF202">
    <property type="entry name" value="ETHYLENE-RESPONSIVE TRANSCRIPTION FACTOR ERF070"/>
    <property type="match status" value="1"/>
</dbReference>
<dbReference type="InterPro" id="IPR001471">
    <property type="entry name" value="AP2/ERF_dom"/>
</dbReference>
<proteinExistence type="predicted"/>
<evidence type="ECO:0000256" key="6">
    <source>
        <dbReference type="SAM" id="MobiDB-lite"/>
    </source>
</evidence>
<evidence type="ECO:0000256" key="5">
    <source>
        <dbReference type="ARBA" id="ARBA00023242"/>
    </source>
</evidence>
<evidence type="ECO:0000256" key="2">
    <source>
        <dbReference type="ARBA" id="ARBA00023015"/>
    </source>
</evidence>
<feature type="domain" description="AP2/ERF" evidence="7">
    <location>
        <begin position="132"/>
        <end position="189"/>
    </location>
</feature>
<evidence type="ECO:0000256" key="4">
    <source>
        <dbReference type="ARBA" id="ARBA00023163"/>
    </source>
</evidence>
<dbReference type="Gene3D" id="3.30.730.10">
    <property type="entry name" value="AP2/ERF domain"/>
    <property type="match status" value="1"/>
</dbReference>
<dbReference type="EMBL" id="JAJJMB010013545">
    <property type="protein sequence ID" value="KAI3867602.1"/>
    <property type="molecule type" value="Genomic_DNA"/>
</dbReference>